<keyword evidence="2" id="KW-1185">Reference proteome</keyword>
<gene>
    <name evidence="1" type="ORF">H6H03_28375</name>
</gene>
<organism evidence="1 2">
    <name type="scientific">Nostoc paludosum FACHB-159</name>
    <dbReference type="NCBI Taxonomy" id="2692908"/>
    <lineage>
        <taxon>Bacteria</taxon>
        <taxon>Bacillati</taxon>
        <taxon>Cyanobacteriota</taxon>
        <taxon>Cyanophyceae</taxon>
        <taxon>Nostocales</taxon>
        <taxon>Nostocaceae</taxon>
        <taxon>Nostoc</taxon>
    </lineage>
</organism>
<dbReference type="Proteomes" id="UP000637383">
    <property type="component" value="Unassembled WGS sequence"/>
</dbReference>
<proteinExistence type="predicted"/>
<reference evidence="1 2" key="1">
    <citation type="journal article" date="2020" name="ISME J.">
        <title>Comparative genomics reveals insights into cyanobacterial evolution and habitat adaptation.</title>
        <authorList>
            <person name="Chen M.Y."/>
            <person name="Teng W.K."/>
            <person name="Zhao L."/>
            <person name="Hu C.X."/>
            <person name="Zhou Y.K."/>
            <person name="Han B.P."/>
            <person name="Song L.R."/>
            <person name="Shu W.S."/>
        </authorList>
    </citation>
    <scope>NUCLEOTIDE SEQUENCE [LARGE SCALE GENOMIC DNA]</scope>
    <source>
        <strain evidence="1 2">FACHB-159</strain>
    </source>
</reference>
<name>A0ABR8KDX3_9NOSO</name>
<sequence>MLPLTARLKMGLKNPDFSQVRNPGVWEVWEVWEDREALILFLPTLPTYV</sequence>
<evidence type="ECO:0000313" key="2">
    <source>
        <dbReference type="Proteomes" id="UP000637383"/>
    </source>
</evidence>
<accession>A0ABR8KDX3</accession>
<evidence type="ECO:0000313" key="1">
    <source>
        <dbReference type="EMBL" id="MBD2737758.1"/>
    </source>
</evidence>
<dbReference type="EMBL" id="JACJTU010000037">
    <property type="protein sequence ID" value="MBD2737758.1"/>
    <property type="molecule type" value="Genomic_DNA"/>
</dbReference>
<protein>
    <submittedName>
        <fullName evidence="1">Uncharacterized protein</fullName>
    </submittedName>
</protein>
<comment type="caution">
    <text evidence="1">The sequence shown here is derived from an EMBL/GenBank/DDBJ whole genome shotgun (WGS) entry which is preliminary data.</text>
</comment>